<dbReference type="OrthoDB" id="2958217at2759"/>
<dbReference type="AlphaFoldDB" id="A0A8E2JJ92"/>
<sequence>MEDIEIYSPQGQDRPGDWVKSAWDVPDNPNSESSFSFISECLQRCLIDHVQEECGAPNFEPIFPKRVVKIGGDLGLIQVIEYEERLGPYLALSHCWGGNISLQLTSFSPSLFESIDFQSMPNTFRDAIQLTRRLSYQYIWTDSLCIKQDSATDWEIEANKMGAIYRNAHLTIAASSSKGSAVSFLAPRPRIGPPQQDLSFTDRDGKLYHLQARRPLSIHEHCVVEDGPLHKRAWCFQEYYLSGILSVKAGYQLRCI</sequence>
<dbReference type="Proteomes" id="UP000250266">
    <property type="component" value="Unassembled WGS sequence"/>
</dbReference>
<evidence type="ECO:0000313" key="3">
    <source>
        <dbReference type="Proteomes" id="UP000250266"/>
    </source>
</evidence>
<gene>
    <name evidence="2" type="ORF">K432DRAFT_320532</name>
</gene>
<dbReference type="PANTHER" id="PTHR33112">
    <property type="entry name" value="DOMAIN PROTEIN, PUTATIVE-RELATED"/>
    <property type="match status" value="1"/>
</dbReference>
<evidence type="ECO:0000259" key="1">
    <source>
        <dbReference type="Pfam" id="PF06985"/>
    </source>
</evidence>
<reference evidence="2 3" key="1">
    <citation type="journal article" date="2016" name="Nat. Commun.">
        <title>Ectomycorrhizal ecology is imprinted in the genome of the dominant symbiotic fungus Cenococcum geophilum.</title>
        <authorList>
            <consortium name="DOE Joint Genome Institute"/>
            <person name="Peter M."/>
            <person name="Kohler A."/>
            <person name="Ohm R.A."/>
            <person name="Kuo A."/>
            <person name="Krutzmann J."/>
            <person name="Morin E."/>
            <person name="Arend M."/>
            <person name="Barry K.W."/>
            <person name="Binder M."/>
            <person name="Choi C."/>
            <person name="Clum A."/>
            <person name="Copeland A."/>
            <person name="Grisel N."/>
            <person name="Haridas S."/>
            <person name="Kipfer T."/>
            <person name="LaButti K."/>
            <person name="Lindquist E."/>
            <person name="Lipzen A."/>
            <person name="Maire R."/>
            <person name="Meier B."/>
            <person name="Mihaltcheva S."/>
            <person name="Molinier V."/>
            <person name="Murat C."/>
            <person name="Poggeler S."/>
            <person name="Quandt C.A."/>
            <person name="Sperisen C."/>
            <person name="Tritt A."/>
            <person name="Tisserant E."/>
            <person name="Crous P.W."/>
            <person name="Henrissat B."/>
            <person name="Nehls U."/>
            <person name="Egli S."/>
            <person name="Spatafora J.W."/>
            <person name="Grigoriev I.V."/>
            <person name="Martin F.M."/>
        </authorList>
    </citation>
    <scope>NUCLEOTIDE SEQUENCE [LARGE SCALE GENOMIC DNA]</scope>
    <source>
        <strain evidence="2 3">CBS 459.81</strain>
    </source>
</reference>
<feature type="domain" description="Heterokaryon incompatibility" evidence="1">
    <location>
        <begin position="89"/>
        <end position="238"/>
    </location>
</feature>
<protein>
    <submittedName>
        <fullName evidence="2">HET-domain-containing protein</fullName>
    </submittedName>
</protein>
<keyword evidence="3" id="KW-1185">Reference proteome</keyword>
<name>A0A8E2JJ92_9PEZI</name>
<evidence type="ECO:0000313" key="2">
    <source>
        <dbReference type="EMBL" id="OCK84362.1"/>
    </source>
</evidence>
<dbReference type="InterPro" id="IPR010730">
    <property type="entry name" value="HET"/>
</dbReference>
<dbReference type="Pfam" id="PF06985">
    <property type="entry name" value="HET"/>
    <property type="match status" value="1"/>
</dbReference>
<dbReference type="PANTHER" id="PTHR33112:SF16">
    <property type="entry name" value="HETEROKARYON INCOMPATIBILITY DOMAIN-CONTAINING PROTEIN"/>
    <property type="match status" value="1"/>
</dbReference>
<organism evidence="2 3">
    <name type="scientific">Lepidopterella palustris CBS 459.81</name>
    <dbReference type="NCBI Taxonomy" id="1314670"/>
    <lineage>
        <taxon>Eukaryota</taxon>
        <taxon>Fungi</taxon>
        <taxon>Dikarya</taxon>
        <taxon>Ascomycota</taxon>
        <taxon>Pezizomycotina</taxon>
        <taxon>Dothideomycetes</taxon>
        <taxon>Pleosporomycetidae</taxon>
        <taxon>Mytilinidiales</taxon>
        <taxon>Argynnaceae</taxon>
        <taxon>Lepidopterella</taxon>
    </lineage>
</organism>
<accession>A0A8E2JJ92</accession>
<dbReference type="EMBL" id="KV744839">
    <property type="protein sequence ID" value="OCK84362.1"/>
    <property type="molecule type" value="Genomic_DNA"/>
</dbReference>
<proteinExistence type="predicted"/>